<gene>
    <name evidence="6" type="ORF">C7C46_00525</name>
</gene>
<evidence type="ECO:0000256" key="5">
    <source>
        <dbReference type="HAMAP-Rule" id="MF_01609"/>
    </source>
</evidence>
<evidence type="ECO:0000256" key="1">
    <source>
        <dbReference type="ARBA" id="ARBA00022598"/>
    </source>
</evidence>
<dbReference type="HAMAP" id="MF_01609">
    <property type="entry name" value="Glu_cys_ligase_2"/>
    <property type="match status" value="1"/>
</dbReference>
<evidence type="ECO:0000256" key="2">
    <source>
        <dbReference type="ARBA" id="ARBA00022741"/>
    </source>
</evidence>
<reference evidence="6 7" key="1">
    <citation type="submission" date="2018-03" db="EMBL/GenBank/DDBJ databases">
        <title>Bioinformatic expansion and discovery of thiopeptide antibiotics.</title>
        <authorList>
            <person name="Schwalen C.J."/>
            <person name="Hudson G.A."/>
            <person name="Mitchell D.A."/>
        </authorList>
    </citation>
    <scope>NUCLEOTIDE SEQUENCE [LARGE SCALE GENOMIC DNA]</scope>
    <source>
        <strain evidence="6 7">ATCC 21389</strain>
    </source>
</reference>
<comment type="catalytic activity">
    <reaction evidence="4 5">
        <text>L-cysteine + L-glutamate + ATP = gamma-L-glutamyl-L-cysteine + ADP + phosphate + H(+)</text>
        <dbReference type="Rhea" id="RHEA:13285"/>
        <dbReference type="ChEBI" id="CHEBI:15378"/>
        <dbReference type="ChEBI" id="CHEBI:29985"/>
        <dbReference type="ChEBI" id="CHEBI:30616"/>
        <dbReference type="ChEBI" id="CHEBI:35235"/>
        <dbReference type="ChEBI" id="CHEBI:43474"/>
        <dbReference type="ChEBI" id="CHEBI:58173"/>
        <dbReference type="ChEBI" id="CHEBI:456216"/>
        <dbReference type="EC" id="6.3.2.2"/>
    </reaction>
</comment>
<dbReference type="EMBL" id="PYBW01000004">
    <property type="protein sequence ID" value="PYC88397.1"/>
    <property type="molecule type" value="Genomic_DNA"/>
</dbReference>
<dbReference type="Pfam" id="PF04107">
    <property type="entry name" value="GCS2"/>
    <property type="match status" value="1"/>
</dbReference>
<dbReference type="InterPro" id="IPR014746">
    <property type="entry name" value="Gln_synth/guanido_kin_cat_dom"/>
</dbReference>
<evidence type="ECO:0000256" key="3">
    <source>
        <dbReference type="ARBA" id="ARBA00022840"/>
    </source>
</evidence>
<organism evidence="6 7">
    <name type="scientific">Streptomyces tateyamensis</name>
    <dbReference type="NCBI Taxonomy" id="565073"/>
    <lineage>
        <taxon>Bacteria</taxon>
        <taxon>Bacillati</taxon>
        <taxon>Actinomycetota</taxon>
        <taxon>Actinomycetes</taxon>
        <taxon>Kitasatosporales</taxon>
        <taxon>Streptomycetaceae</taxon>
        <taxon>Streptomyces</taxon>
    </lineage>
</organism>
<keyword evidence="7" id="KW-1185">Reference proteome</keyword>
<comment type="caution">
    <text evidence="6">The sequence shown here is derived from an EMBL/GenBank/DDBJ whole genome shotgun (WGS) entry which is preliminary data.</text>
</comment>
<evidence type="ECO:0000313" key="6">
    <source>
        <dbReference type="EMBL" id="PYC88397.1"/>
    </source>
</evidence>
<dbReference type="GO" id="GO:0004357">
    <property type="term" value="F:glutamate-cysteine ligase activity"/>
    <property type="evidence" value="ECO:0007669"/>
    <property type="project" value="UniProtKB-EC"/>
</dbReference>
<evidence type="ECO:0000256" key="4">
    <source>
        <dbReference type="ARBA" id="ARBA00048819"/>
    </source>
</evidence>
<dbReference type="EC" id="6.3.2.2" evidence="5"/>
<dbReference type="OrthoDB" id="9803842at2"/>
<protein>
    <recommendedName>
        <fullName evidence="5">Putative glutamate--cysteine ligase 2</fullName>
        <ecNumber evidence="5">6.3.2.2</ecNumber>
    </recommendedName>
    <alternativeName>
        <fullName evidence="5">Gamma-glutamylcysteine synthetase 2</fullName>
        <shortName evidence="5">GCS 2</shortName>
        <shortName evidence="5">Gamma-GCS 2</shortName>
    </alternativeName>
</protein>
<dbReference type="PANTHER" id="PTHR36510">
    <property type="entry name" value="GLUTAMATE--CYSTEINE LIGASE 2-RELATED"/>
    <property type="match status" value="1"/>
</dbReference>
<comment type="similarity">
    <text evidence="5">Belongs to the glutamate--cysteine ligase type 2 family. YbdK subfamily.</text>
</comment>
<accession>A0A2V4NR42</accession>
<dbReference type="NCBIfam" id="TIGR02050">
    <property type="entry name" value="gshA_cyan_rel"/>
    <property type="match status" value="1"/>
</dbReference>
<keyword evidence="3 5" id="KW-0067">ATP-binding</keyword>
<sequence length="377" mass="40510">MLMTTDPAADHRPTDRLRFGVEEEYLLVDPHTGRTVPRAPEVLERAEAELGPRAQPEFLATQIEACTPPVETAAQLRAELVAMRAAMARAAAPFGCVPVACGTAVLPSRHPLPVTDQPRYHRIAELVGPVADQTGAELCGCHVHLGDLDRATALQLSAALRPWLPVLQALSSNSPFTEGSDLGLASGRWLFQRNWPTVGPAPLLDLDGYERTADALVARSRVLDRRMIYWYSRPSEHLPTLEVRVFDVNTDLDVTVLLAVLLRGLAWSLLAAPTRPRRAPALTSAHWYAARSGLTGEAVDPLTGEHLPMARLLAHLYARALPGLAAHGDRAAAEDLIRRVLCLGTGAARQRAARANGKGLAGVVAHLATGFSESGSA</sequence>
<keyword evidence="2 5" id="KW-0547">Nucleotide-binding</keyword>
<proteinExistence type="inferred from homology"/>
<comment type="function">
    <text evidence="5">ATP-dependent carboxylate-amine ligase which exhibits weak glutamate--cysteine ligase activity.</text>
</comment>
<evidence type="ECO:0000313" key="7">
    <source>
        <dbReference type="Proteomes" id="UP000248039"/>
    </source>
</evidence>
<dbReference type="InterPro" id="IPR050141">
    <property type="entry name" value="GCL_type2/YbdK_subfam"/>
</dbReference>
<dbReference type="InterPro" id="IPR011793">
    <property type="entry name" value="YbdK"/>
</dbReference>
<dbReference type="InterPro" id="IPR006336">
    <property type="entry name" value="GCS2"/>
</dbReference>
<dbReference type="PANTHER" id="PTHR36510:SF1">
    <property type="entry name" value="GLUTAMATE--CYSTEINE LIGASE 2-RELATED"/>
    <property type="match status" value="1"/>
</dbReference>
<dbReference type="Gene3D" id="3.30.590.20">
    <property type="match status" value="1"/>
</dbReference>
<name>A0A2V4NR42_9ACTN</name>
<dbReference type="Proteomes" id="UP000248039">
    <property type="component" value="Unassembled WGS sequence"/>
</dbReference>
<dbReference type="GO" id="GO:0005524">
    <property type="term" value="F:ATP binding"/>
    <property type="evidence" value="ECO:0007669"/>
    <property type="project" value="UniProtKB-KW"/>
</dbReference>
<dbReference type="GO" id="GO:0042398">
    <property type="term" value="P:modified amino acid biosynthetic process"/>
    <property type="evidence" value="ECO:0007669"/>
    <property type="project" value="InterPro"/>
</dbReference>
<keyword evidence="1 5" id="KW-0436">Ligase</keyword>
<dbReference type="AlphaFoldDB" id="A0A2V4NR42"/>
<dbReference type="SUPFAM" id="SSF55931">
    <property type="entry name" value="Glutamine synthetase/guanido kinase"/>
    <property type="match status" value="1"/>
</dbReference>